<dbReference type="PANTHER" id="PTHR12085:SF3">
    <property type="entry name" value="SERINE_THREONINE-PROTEIN PHOSPHATASE 2A REGULATORY SUBUNIT B'' SUBUNIT GAMMA"/>
    <property type="match status" value="1"/>
</dbReference>
<dbReference type="GO" id="GO:0030865">
    <property type="term" value="P:cortical cytoskeleton organization"/>
    <property type="evidence" value="ECO:0007669"/>
    <property type="project" value="TreeGrafter"/>
</dbReference>
<protein>
    <recommendedName>
        <fullName evidence="6">EF-hand domain-containing protein</fullName>
    </recommendedName>
</protein>
<keyword evidence="2" id="KW-0963">Cytoplasm</keyword>
<dbReference type="InterPro" id="IPR018247">
    <property type="entry name" value="EF_Hand_1_Ca_BS"/>
</dbReference>
<feature type="compositionally biased region" description="Polar residues" evidence="3">
    <location>
        <begin position="65"/>
        <end position="78"/>
    </location>
</feature>
<feature type="region of interest" description="Disordered" evidence="3">
    <location>
        <begin position="15"/>
        <end position="92"/>
    </location>
</feature>
<dbReference type="OrthoDB" id="10265007at2759"/>
<dbReference type="Proteomes" id="UP000515908">
    <property type="component" value="Chromosome 11"/>
</dbReference>
<organism evidence="4 5">
    <name type="scientific">Angomonas deanei</name>
    <dbReference type="NCBI Taxonomy" id="59799"/>
    <lineage>
        <taxon>Eukaryota</taxon>
        <taxon>Discoba</taxon>
        <taxon>Euglenozoa</taxon>
        <taxon>Kinetoplastea</taxon>
        <taxon>Metakinetoplastina</taxon>
        <taxon>Trypanosomatida</taxon>
        <taxon>Trypanosomatidae</taxon>
        <taxon>Strigomonadinae</taxon>
        <taxon>Angomonas</taxon>
    </lineage>
</organism>
<evidence type="ECO:0000313" key="4">
    <source>
        <dbReference type="EMBL" id="CAD2218579.1"/>
    </source>
</evidence>
<evidence type="ECO:0000256" key="3">
    <source>
        <dbReference type="SAM" id="MobiDB-lite"/>
    </source>
</evidence>
<evidence type="ECO:0000313" key="5">
    <source>
        <dbReference type="Proteomes" id="UP000515908"/>
    </source>
</evidence>
<dbReference type="GO" id="GO:0005819">
    <property type="term" value="C:spindle"/>
    <property type="evidence" value="ECO:0007669"/>
    <property type="project" value="TreeGrafter"/>
</dbReference>
<dbReference type="GO" id="GO:0000226">
    <property type="term" value="P:microtubule cytoskeleton organization"/>
    <property type="evidence" value="ECO:0007669"/>
    <property type="project" value="TreeGrafter"/>
</dbReference>
<dbReference type="EMBL" id="LR877155">
    <property type="protein sequence ID" value="CAD2218579.1"/>
    <property type="molecule type" value="Genomic_DNA"/>
</dbReference>
<dbReference type="VEuPathDB" id="TriTrypDB:ADEAN_000607000"/>
<reference evidence="4 5" key="1">
    <citation type="submission" date="2020-08" db="EMBL/GenBank/DDBJ databases">
        <authorList>
            <person name="Newling K."/>
            <person name="Davey J."/>
            <person name="Forrester S."/>
        </authorList>
    </citation>
    <scope>NUCLEOTIDE SEQUENCE [LARGE SCALE GENOMIC DNA]</scope>
    <source>
        <strain evidence="5">Crithidia deanei Carvalho (ATCC PRA-265)</strain>
    </source>
</reference>
<dbReference type="GO" id="GO:0005737">
    <property type="term" value="C:cytoplasm"/>
    <property type="evidence" value="ECO:0007669"/>
    <property type="project" value="UniProtKB-SubCell"/>
</dbReference>
<dbReference type="GO" id="GO:0035303">
    <property type="term" value="P:regulation of dephosphorylation"/>
    <property type="evidence" value="ECO:0007669"/>
    <property type="project" value="InterPro"/>
</dbReference>
<dbReference type="AlphaFoldDB" id="A0A7G2CGE5"/>
<gene>
    <name evidence="4" type="ORF">ADEAN_000607000</name>
</gene>
<feature type="compositionally biased region" description="Low complexity" evidence="3">
    <location>
        <begin position="44"/>
        <end position="64"/>
    </location>
</feature>
<evidence type="ECO:0000256" key="2">
    <source>
        <dbReference type="ARBA" id="ARBA00022490"/>
    </source>
</evidence>
<proteinExistence type="predicted"/>
<dbReference type="PROSITE" id="PS00018">
    <property type="entry name" value="EF_HAND_1"/>
    <property type="match status" value="1"/>
</dbReference>
<dbReference type="PANTHER" id="PTHR12085">
    <property type="entry name" value="SERINE/THREONINE-PROTEIN PHOSPHATASE 2A REGULATORY SUBUNIT B'' SUBUNIT GAMMA"/>
    <property type="match status" value="1"/>
</dbReference>
<name>A0A7G2CGE5_9TRYP</name>
<accession>A0A7G2CGE5</accession>
<dbReference type="InterPro" id="IPR039865">
    <property type="entry name" value="PPP2R3C"/>
</dbReference>
<sequence length="222" mass="24808">MEEYMDILKKFNEWNSEGNTASVATQRGDSEENAKPAAPTGKEPLLSPRPSPQRQLQLPLAPRSSTKSPSSCRGSSTGRRLEAAVEDSLQRPLNDGTALEEALFVNSVAPPRPTLSLFLMAPRNMFNTSAVDISVIFENFGLKVSLVKSEAELLMYDSNNDGRVAEDEMEEYVRDLVPRIDALRDLPEELVPFYCCTASRRVFWDPRPLQPWDGAYRQLAAE</sequence>
<evidence type="ECO:0008006" key="6">
    <source>
        <dbReference type="Google" id="ProtNLM"/>
    </source>
</evidence>
<feature type="compositionally biased region" description="Polar residues" evidence="3">
    <location>
        <begin position="15"/>
        <end position="27"/>
    </location>
</feature>
<keyword evidence="5" id="KW-1185">Reference proteome</keyword>
<comment type="subcellular location">
    <subcellularLocation>
        <location evidence="1">Cytoplasm</location>
    </subcellularLocation>
</comment>
<evidence type="ECO:0000256" key="1">
    <source>
        <dbReference type="ARBA" id="ARBA00004496"/>
    </source>
</evidence>